<feature type="chain" id="PRO_5043317496" evidence="1">
    <location>
        <begin position="24"/>
        <end position="415"/>
    </location>
</feature>
<feature type="signal peptide" evidence="1">
    <location>
        <begin position="1"/>
        <end position="23"/>
    </location>
</feature>
<name>A0AAV9X923_9PEZI</name>
<keyword evidence="3" id="KW-1185">Reference proteome</keyword>
<evidence type="ECO:0000313" key="3">
    <source>
        <dbReference type="Proteomes" id="UP001365542"/>
    </source>
</evidence>
<organism evidence="2 3">
    <name type="scientific">Orbilia ellipsospora</name>
    <dbReference type="NCBI Taxonomy" id="2528407"/>
    <lineage>
        <taxon>Eukaryota</taxon>
        <taxon>Fungi</taxon>
        <taxon>Dikarya</taxon>
        <taxon>Ascomycota</taxon>
        <taxon>Pezizomycotina</taxon>
        <taxon>Orbiliomycetes</taxon>
        <taxon>Orbiliales</taxon>
        <taxon>Orbiliaceae</taxon>
        <taxon>Orbilia</taxon>
    </lineage>
</organism>
<keyword evidence="1" id="KW-0732">Signal</keyword>
<dbReference type="Proteomes" id="UP001365542">
    <property type="component" value="Unassembled WGS sequence"/>
</dbReference>
<gene>
    <name evidence="2" type="ORF">TWF694_011744</name>
</gene>
<comment type="caution">
    <text evidence="2">The sequence shown here is derived from an EMBL/GenBank/DDBJ whole genome shotgun (WGS) entry which is preliminary data.</text>
</comment>
<dbReference type="EMBL" id="JAVHJO010000009">
    <property type="protein sequence ID" value="KAK6537562.1"/>
    <property type="molecule type" value="Genomic_DNA"/>
</dbReference>
<sequence length="415" mass="43912">MFILKGLVAGLGLGLGLAQTAFAESCCTDKCGKPVGLAKYGRLDCSSILIKYTTPTKTTTIYRTTTHTVGSTVVKKVTDTKDVTITTTLSVTELSVSTALSTIFETDVETSITTDIETAYSTTTIPFVVTVTAPPAKRNNVYTPPRPAYANYCNSDQYTRACSCLGVKPRTITKPAVVKTVYQTRTAFKTTVKTVTSHAATKTLTDTVSQTVYTTVVSGTTVVTTDIVTVTTSIEVTATTVIVATQTAGPEPPYCTGTGFYIATSSSSPNQSGANGFLGFINSIGQGIYLRVFSGGGSPLTIDGNGNIVSYYSPTDIKMVVFTSDGPAYKLWFSSDAANVHYNVPNTPASCQLGAAPDFTITCKGPNASASYGLAICQDPVYYEWDAWIYPLDNLASLTGQNCVTDASKIMAVCR</sequence>
<evidence type="ECO:0000313" key="2">
    <source>
        <dbReference type="EMBL" id="KAK6537562.1"/>
    </source>
</evidence>
<protein>
    <submittedName>
        <fullName evidence="2">Uncharacterized protein</fullName>
    </submittedName>
</protein>
<dbReference type="AlphaFoldDB" id="A0AAV9X923"/>
<accession>A0AAV9X923</accession>
<evidence type="ECO:0000256" key="1">
    <source>
        <dbReference type="SAM" id="SignalP"/>
    </source>
</evidence>
<reference evidence="2 3" key="1">
    <citation type="submission" date="2019-10" db="EMBL/GenBank/DDBJ databases">
        <authorList>
            <person name="Palmer J.M."/>
        </authorList>
    </citation>
    <scope>NUCLEOTIDE SEQUENCE [LARGE SCALE GENOMIC DNA]</scope>
    <source>
        <strain evidence="2 3">TWF694</strain>
    </source>
</reference>
<proteinExistence type="predicted"/>